<dbReference type="OrthoDB" id="196633at2759"/>
<proteinExistence type="predicted"/>
<dbReference type="InterPro" id="IPR019634">
    <property type="entry name" value="Uncharacterised_Ycf49"/>
</dbReference>
<comment type="caution">
    <text evidence="1">The sequence shown here is derived from an EMBL/GenBank/DDBJ whole genome shotgun (WGS) entry which is preliminary data.</text>
</comment>
<reference evidence="1 2" key="1">
    <citation type="journal article" date="2020" name="Nat. Food">
        <title>A phased Vanilla planifolia genome enables genetic improvement of flavour and production.</title>
        <authorList>
            <person name="Hasing T."/>
            <person name="Tang H."/>
            <person name="Brym M."/>
            <person name="Khazi F."/>
            <person name="Huang T."/>
            <person name="Chambers A.H."/>
        </authorList>
    </citation>
    <scope>NUCLEOTIDE SEQUENCE [LARGE SCALE GENOMIC DNA]</scope>
    <source>
        <tissue evidence="1">Leaf</tissue>
    </source>
</reference>
<evidence type="ECO:0000313" key="1">
    <source>
        <dbReference type="EMBL" id="KAG0454072.1"/>
    </source>
</evidence>
<dbReference type="Pfam" id="PF10693">
    <property type="entry name" value="DUF2499"/>
    <property type="match status" value="1"/>
</dbReference>
<sequence>MSGSMVAVAVVGSIALLPGNSFRPYVNFLRASPPPQHRRSSVKKQTGEGLTSAALLASGAGFALAAVMCAFPSAAWAVLPVLEEPRNALSLPTWAIHVSSVIEWITAMALVWEYGEKSGFEAWKGLSWGMVIGRIPKIVLFEHIKEDKMKNSCLELRMELLGMKIMKKNGMLREDCGVNNKGKALLAKKKMQVLALAMKRCWRGANEVINESRGKLWRGVWQQ</sequence>
<dbReference type="PANTHER" id="PTHR33833">
    <property type="entry name" value="NUCLEOLAR-LIKE PROTEIN-RELATED"/>
    <property type="match status" value="1"/>
</dbReference>
<dbReference type="EMBL" id="JADCNM010000014">
    <property type="protein sequence ID" value="KAG0454072.1"/>
    <property type="molecule type" value="Genomic_DNA"/>
</dbReference>
<gene>
    <name evidence="1" type="ORF">HPP92_025376</name>
</gene>
<dbReference type="PANTHER" id="PTHR33833:SF3">
    <property type="entry name" value="YCF49-LIKE PROTEIN"/>
    <property type="match status" value="1"/>
</dbReference>
<dbReference type="Proteomes" id="UP000639772">
    <property type="component" value="Unassembled WGS sequence"/>
</dbReference>
<dbReference type="AlphaFoldDB" id="A0A835UA52"/>
<evidence type="ECO:0000313" key="2">
    <source>
        <dbReference type="Proteomes" id="UP000639772"/>
    </source>
</evidence>
<protein>
    <submittedName>
        <fullName evidence="1">Uncharacterized protein</fullName>
    </submittedName>
</protein>
<name>A0A835UA52_VANPL</name>
<organism evidence="1 2">
    <name type="scientific">Vanilla planifolia</name>
    <name type="common">Vanilla</name>
    <dbReference type="NCBI Taxonomy" id="51239"/>
    <lineage>
        <taxon>Eukaryota</taxon>
        <taxon>Viridiplantae</taxon>
        <taxon>Streptophyta</taxon>
        <taxon>Embryophyta</taxon>
        <taxon>Tracheophyta</taxon>
        <taxon>Spermatophyta</taxon>
        <taxon>Magnoliopsida</taxon>
        <taxon>Liliopsida</taxon>
        <taxon>Asparagales</taxon>
        <taxon>Orchidaceae</taxon>
        <taxon>Vanilloideae</taxon>
        <taxon>Vanilleae</taxon>
        <taxon>Vanilla</taxon>
    </lineage>
</organism>
<accession>A0A835UA52</accession>